<name>A0A9X3CIT7_9VIBR</name>
<comment type="caution">
    <text evidence="3">The sequence shown here is derived from an EMBL/GenBank/DDBJ whole genome shotgun (WGS) entry which is preliminary data.</text>
</comment>
<evidence type="ECO:0000313" key="3">
    <source>
        <dbReference type="EMBL" id="MCW8335585.1"/>
    </source>
</evidence>
<proteinExistence type="predicted"/>
<sequence>MWKKFVSLSDDGKQVIARLSPEITVDQSFDTRGLSEAIEELEATHLLLLEDDVNRFVNYAKDLKKDAYDGIVIAQQRNAQVEVELSSHDMLASMKVTGAYGGRGLRGNEIVHALAQAHVTKGINKLALKKVLVMSNQLKAGEVFTQPVAKGKEPVQGQDAKFIPLVEDATKRVLAPKAEGEDKVDMLDLGETVTVDAGDHLMKRVPATKGQPGITVQGKLIPPKPGNDKALSASKGSEVSPTDPNLLIASLSGMPILKEKSVEVDNALCLKEIGVATGHVKFKGSIIVTGNIESDMVVRATGSITVAGFIESADVQAQGNIEVAKGIIGHTVSEGESKSCVVKSGGSIKANYAQYSELQAAENIELLVHCLNNAIRSGGDITVSDAGGRQGTLSGGHARIGGKVTCVNLGVEGDTPTHVEGFAKYAMYKERLSKLKAHYKVAQEATMEVVRKELELRKTPKAERSETAEQEIEQFKQESNDNLEKAKQALDSLMEEFDALLVTNTIEAKNKVYSHVTVQFGEDKVTTKRSHGPSVFKYNQYKIECASMMGEEALEHDL</sequence>
<dbReference type="InterPro" id="IPR046865">
    <property type="entry name" value="FapA_b_solenoid"/>
</dbReference>
<evidence type="ECO:0000256" key="1">
    <source>
        <dbReference type="SAM" id="MobiDB-lite"/>
    </source>
</evidence>
<accession>A0A9X3CIT7</accession>
<dbReference type="Pfam" id="PF03961">
    <property type="entry name" value="FapA"/>
    <property type="match status" value="1"/>
</dbReference>
<dbReference type="AlphaFoldDB" id="A0A9X3CIT7"/>
<dbReference type="Proteomes" id="UP001155586">
    <property type="component" value="Unassembled WGS sequence"/>
</dbReference>
<feature type="domain" description="Flagellar Assembly Protein A N-terminal region" evidence="2">
    <location>
        <begin position="81"/>
        <end position="259"/>
    </location>
</feature>
<gene>
    <name evidence="3" type="ORF">MD483_17380</name>
</gene>
<organism evidence="3 4">
    <name type="scientific">Vibrio paucivorans</name>
    <dbReference type="NCBI Taxonomy" id="2829489"/>
    <lineage>
        <taxon>Bacteria</taxon>
        <taxon>Pseudomonadati</taxon>
        <taxon>Pseudomonadota</taxon>
        <taxon>Gammaproteobacteria</taxon>
        <taxon>Vibrionales</taxon>
        <taxon>Vibrionaceae</taxon>
        <taxon>Vibrio</taxon>
    </lineage>
</organism>
<dbReference type="PANTHER" id="PTHR38032">
    <property type="entry name" value="POLYMERASE-RELATED"/>
    <property type="match status" value="1"/>
</dbReference>
<dbReference type="EMBL" id="JAKRRX010000124">
    <property type="protein sequence ID" value="MCW8335585.1"/>
    <property type="molecule type" value="Genomic_DNA"/>
</dbReference>
<protein>
    <submittedName>
        <fullName evidence="3">FapA family protein</fullName>
    </submittedName>
</protein>
<evidence type="ECO:0000313" key="4">
    <source>
        <dbReference type="Proteomes" id="UP001155586"/>
    </source>
</evidence>
<evidence type="ECO:0000259" key="2">
    <source>
        <dbReference type="Pfam" id="PF20250"/>
    </source>
</evidence>
<feature type="region of interest" description="Disordered" evidence="1">
    <location>
        <begin position="212"/>
        <end position="238"/>
    </location>
</feature>
<keyword evidence="4" id="KW-1185">Reference proteome</keyword>
<dbReference type="Pfam" id="PF20250">
    <property type="entry name" value="FapA_N"/>
    <property type="match status" value="1"/>
</dbReference>
<dbReference type="InterPro" id="IPR046866">
    <property type="entry name" value="FapA_N"/>
</dbReference>
<feature type="region of interest" description="Disordered" evidence="1">
    <location>
        <begin position="460"/>
        <end position="479"/>
    </location>
</feature>
<dbReference type="InterPro" id="IPR005646">
    <property type="entry name" value="FapA"/>
</dbReference>
<reference evidence="3" key="1">
    <citation type="submission" date="2022-02" db="EMBL/GenBank/DDBJ databases">
        <title>Vibrio sp. nov., a new bacterium isolated from Bohai sea, China.</title>
        <authorList>
            <person name="Yuan Y."/>
        </authorList>
    </citation>
    <scope>NUCLEOTIDE SEQUENCE</scope>
    <source>
        <strain evidence="3">DBSS07</strain>
    </source>
</reference>
<dbReference type="PANTHER" id="PTHR38032:SF1">
    <property type="entry name" value="RNA-BINDING PROTEIN KHPB N-TERMINAL DOMAIN-CONTAINING PROTEIN"/>
    <property type="match status" value="1"/>
</dbReference>
<dbReference type="RefSeq" id="WP_265688722.1">
    <property type="nucleotide sequence ID" value="NZ_JAKRRX010000124.1"/>
</dbReference>